<feature type="region of interest" description="Disordered" evidence="1">
    <location>
        <begin position="672"/>
        <end position="715"/>
    </location>
</feature>
<dbReference type="OrthoDB" id="9768004at2"/>
<dbReference type="SMART" id="SM00028">
    <property type="entry name" value="TPR"/>
    <property type="match status" value="3"/>
</dbReference>
<dbReference type="SUPFAM" id="SSF48452">
    <property type="entry name" value="TPR-like"/>
    <property type="match status" value="1"/>
</dbReference>
<dbReference type="PANTHER" id="PTHR23150:SF19">
    <property type="entry name" value="FORMYLGLYCINE-GENERATING ENZYME"/>
    <property type="match status" value="1"/>
</dbReference>
<dbReference type="KEGG" id="mgm:Mmc1_1451"/>
<dbReference type="InterPro" id="IPR042095">
    <property type="entry name" value="SUMF_sf"/>
</dbReference>
<dbReference type="Gene3D" id="3.90.1580.10">
    <property type="entry name" value="paralog of FGE (formylglycine-generating enzyme)"/>
    <property type="match status" value="1"/>
</dbReference>
<accession>A0L7L7</accession>
<reference evidence="4" key="1">
    <citation type="journal article" date="2009" name="Appl. Environ. Microbiol.">
        <title>Complete genome sequence of the chemolithoautotrophic marine magnetotactic coccus strain MC-1.</title>
        <authorList>
            <person name="Schubbe S."/>
            <person name="Williams T.J."/>
            <person name="Xie G."/>
            <person name="Kiss H.E."/>
            <person name="Brettin T.S."/>
            <person name="Martinez D."/>
            <person name="Ross C.A."/>
            <person name="Schuler D."/>
            <person name="Cox B.L."/>
            <person name="Nealson K.H."/>
            <person name="Bazylinski D.A."/>
        </authorList>
    </citation>
    <scope>NUCLEOTIDE SEQUENCE [LARGE SCALE GENOMIC DNA]</scope>
    <source>
        <strain evidence="4">ATCC BAA-1437 / JCM 17883 / MC-1</strain>
    </source>
</reference>
<dbReference type="eggNOG" id="COG3170">
    <property type="taxonomic scope" value="Bacteria"/>
</dbReference>
<evidence type="ECO:0000313" key="3">
    <source>
        <dbReference type="EMBL" id="ABK43960.1"/>
    </source>
</evidence>
<dbReference type="Gene3D" id="1.25.40.10">
    <property type="entry name" value="Tetratricopeptide repeat domain"/>
    <property type="match status" value="2"/>
</dbReference>
<dbReference type="STRING" id="156889.Mmc1_1451"/>
<gene>
    <name evidence="3" type="ordered locus">Mmc1_1451</name>
</gene>
<feature type="region of interest" description="Disordered" evidence="1">
    <location>
        <begin position="230"/>
        <end position="301"/>
    </location>
</feature>
<sequence>MQRNGFWNSWLNRSLRWMILFGGVLGIWGELHASMDLQPAEISALVEEARIDLANQRISSPTGNNALYKLRRVLAFQSDHHEALELLRGCALTYAEMAKSYMAQGDPDGAARYLFYAQTLFPEDRSIRALGAGLSPSYQEMLNQFRHSWIAETLSNADLNLAEDRLTRPAERNALYRYRQVLEADPENNRALKGLRQVADRLTLLSQEQGIDNRSAATLEQLARWIEHTHPNIPPSSFTQPRTSDSQPRPRMAAAPVPSEVISTTTPVEVAEPEASLAGQLPAPQPLKKSPVAQAPSMTDAVTPQPLLAEAEEPSPSEGQDREMVSAPLKVDKDFITSLLNRAEAAMQRERMTVPYPLSALYFYRQVLQVDPQQPVAKQGLERIVAHLVKLAKESTDQHTAEIYLRRAAAILPQNAVVQQALNPEPSAQNRHDSSRATVGEKNKAHQWIPKLLEEAESLLAEDRLTRPQGRNALFRFRQVLELEPQNPAAQEGIQKVAARLLKLAEAEVLTNPQRALEHLRNAHQLDPNNPAIVAFYQRIAQLPELSGEAPLEGMPTPAAQVEAAPLSTSTALMAEPLDEIGRLLNDGREALVNDRLTMPPRRNAQYYFARLLQLDPTNPDGVDGLRGVADRLVELASSPSTNTVTRGLMLDKAKSIYTVIGEKEVVHKGMSPLPPAKQALSPAPVNTQRVAPSSPTPEPHVLVEPARPAPEPVTTPAKALESWTEKNTNMRFIRIPGGCFNMGSNQGDDDEKPIHRACVDGFWLGQFEITQAQWKLVMGSMSNPSKQKVSNENPVNNISWFDTREFIERLSQLSGEKFRLPSETEWEYACRSGGKDEQWSGSSVPHSVAWVSRPGEKLTGTQPVGRKAPNGFGLFDMSGNVYEWVNDWYDPNFYANAPERNPVSQNSDTELRILRGGAWLTGAKQSRCADREWLTPDQWFDVTGFRLVREP</sequence>
<feature type="compositionally biased region" description="Basic and acidic residues" evidence="1">
    <location>
        <begin position="430"/>
        <end position="443"/>
    </location>
</feature>
<dbReference type="EMBL" id="CP000471">
    <property type="protein sequence ID" value="ABK43960.1"/>
    <property type="molecule type" value="Genomic_DNA"/>
</dbReference>
<evidence type="ECO:0000259" key="2">
    <source>
        <dbReference type="Pfam" id="PF03781"/>
    </source>
</evidence>
<dbReference type="RefSeq" id="WP_011713113.1">
    <property type="nucleotide sequence ID" value="NC_008576.1"/>
</dbReference>
<reference evidence="3 4" key="2">
    <citation type="journal article" date="2012" name="Int. J. Syst. Evol. Microbiol.">
        <title>Magnetococcus marinus gen. nov., sp. nov., a marine, magnetotactic bacterium that represents a novel lineage (Magnetococcaceae fam. nov.; Magnetococcales ord. nov.) at the base of the Alphaproteobacteria.</title>
        <authorList>
            <person name="Bazylinski D.A."/>
            <person name="Williams T.J."/>
            <person name="Lefevre C.T."/>
            <person name="Berg R.J."/>
            <person name="Zhang C.L."/>
            <person name="Bowser S.S."/>
            <person name="Dean A.J."/>
            <person name="Beveridge T.J."/>
        </authorList>
    </citation>
    <scope>NUCLEOTIDE SEQUENCE [LARGE SCALE GENOMIC DNA]</scope>
    <source>
        <strain evidence="4">ATCC BAA-1437 / JCM 17883 / MC-1</strain>
    </source>
</reference>
<dbReference type="AlphaFoldDB" id="A0L7L7"/>
<dbReference type="PANTHER" id="PTHR23150">
    <property type="entry name" value="SULFATASE MODIFYING FACTOR 1, 2"/>
    <property type="match status" value="1"/>
</dbReference>
<protein>
    <recommendedName>
        <fullName evidence="2">Sulfatase-modifying factor enzyme-like domain-containing protein</fullName>
    </recommendedName>
</protein>
<dbReference type="Pfam" id="PF03781">
    <property type="entry name" value="FGE-sulfatase"/>
    <property type="match status" value="1"/>
</dbReference>
<evidence type="ECO:0000256" key="1">
    <source>
        <dbReference type="SAM" id="MobiDB-lite"/>
    </source>
</evidence>
<evidence type="ECO:0000313" key="4">
    <source>
        <dbReference type="Proteomes" id="UP000002586"/>
    </source>
</evidence>
<name>A0L7L7_MAGMM</name>
<feature type="domain" description="Sulfatase-modifying factor enzyme-like" evidence="2">
    <location>
        <begin position="732"/>
        <end position="950"/>
    </location>
</feature>
<dbReference type="HOGENOM" id="CLU_309459_0_0_5"/>
<keyword evidence="4" id="KW-1185">Reference proteome</keyword>
<dbReference type="eggNOG" id="COG1262">
    <property type="taxonomic scope" value="Bacteria"/>
</dbReference>
<feature type="region of interest" description="Disordered" evidence="1">
    <location>
        <begin position="424"/>
        <end position="443"/>
    </location>
</feature>
<dbReference type="Proteomes" id="UP000002586">
    <property type="component" value="Chromosome"/>
</dbReference>
<dbReference type="InterPro" id="IPR051043">
    <property type="entry name" value="Sulfatase_Mod_Factor_Kinase"/>
</dbReference>
<proteinExistence type="predicted"/>
<dbReference type="InterPro" id="IPR011990">
    <property type="entry name" value="TPR-like_helical_dom_sf"/>
</dbReference>
<dbReference type="InterPro" id="IPR016187">
    <property type="entry name" value="CTDL_fold"/>
</dbReference>
<dbReference type="InterPro" id="IPR005532">
    <property type="entry name" value="SUMF_dom"/>
</dbReference>
<organism evidence="3 4">
    <name type="scientific">Magnetococcus marinus (strain ATCC BAA-1437 / JCM 17883 / MC-1)</name>
    <dbReference type="NCBI Taxonomy" id="156889"/>
    <lineage>
        <taxon>Bacteria</taxon>
        <taxon>Pseudomonadati</taxon>
        <taxon>Pseudomonadota</taxon>
        <taxon>Magnetococcia</taxon>
        <taxon>Magnetococcales</taxon>
        <taxon>Magnetococcaceae</taxon>
        <taxon>Magnetococcus</taxon>
    </lineage>
</organism>
<dbReference type="GO" id="GO:0120147">
    <property type="term" value="F:formylglycine-generating oxidase activity"/>
    <property type="evidence" value="ECO:0007669"/>
    <property type="project" value="TreeGrafter"/>
</dbReference>
<feature type="compositionally biased region" description="Polar residues" evidence="1">
    <location>
        <begin position="685"/>
        <end position="694"/>
    </location>
</feature>
<dbReference type="eggNOG" id="COG0457">
    <property type="taxonomic scope" value="Bacteria"/>
</dbReference>
<dbReference type="SUPFAM" id="SSF56436">
    <property type="entry name" value="C-type lectin-like"/>
    <property type="match status" value="1"/>
</dbReference>
<feature type="compositionally biased region" description="Polar residues" evidence="1">
    <location>
        <begin position="235"/>
        <end position="247"/>
    </location>
</feature>
<dbReference type="InterPro" id="IPR019734">
    <property type="entry name" value="TPR_rpt"/>
</dbReference>